<evidence type="ECO:0000256" key="3">
    <source>
        <dbReference type="ARBA" id="ARBA00010707"/>
    </source>
</evidence>
<feature type="compositionally biased region" description="Polar residues" evidence="6">
    <location>
        <begin position="317"/>
        <end position="342"/>
    </location>
</feature>
<feature type="compositionally biased region" description="Acidic residues" evidence="6">
    <location>
        <begin position="268"/>
        <end position="280"/>
    </location>
</feature>
<evidence type="ECO:0000256" key="1">
    <source>
        <dbReference type="ARBA" id="ARBA00003594"/>
    </source>
</evidence>
<reference evidence="7 8" key="1">
    <citation type="submission" date="2017-03" db="EMBL/GenBank/DDBJ databases">
        <title>Genomes of endolithic fungi from Antarctica.</title>
        <authorList>
            <person name="Coleine C."/>
            <person name="Masonjones S."/>
            <person name="Stajich J.E."/>
        </authorList>
    </citation>
    <scope>NUCLEOTIDE SEQUENCE [LARGE SCALE GENOMIC DNA]</scope>
    <source>
        <strain evidence="7 8">CCFEE 6315</strain>
    </source>
</reference>
<feature type="compositionally biased region" description="Low complexity" evidence="6">
    <location>
        <begin position="345"/>
        <end position="371"/>
    </location>
</feature>
<comment type="function">
    <text evidence="1">Required for peroxisome inheritance.</text>
</comment>
<feature type="compositionally biased region" description="Basic and acidic residues" evidence="6">
    <location>
        <begin position="234"/>
        <end position="259"/>
    </location>
</feature>
<evidence type="ECO:0000256" key="4">
    <source>
        <dbReference type="ARBA" id="ARBA00021397"/>
    </source>
</evidence>
<evidence type="ECO:0000313" key="7">
    <source>
        <dbReference type="EMBL" id="TKA22404.1"/>
    </source>
</evidence>
<evidence type="ECO:0000256" key="2">
    <source>
        <dbReference type="ARBA" id="ARBA00004421"/>
    </source>
</evidence>
<feature type="region of interest" description="Disordered" evidence="6">
    <location>
        <begin position="645"/>
        <end position="670"/>
    </location>
</feature>
<dbReference type="InterPro" id="IPR024758">
    <property type="entry name" value="Inp1"/>
</dbReference>
<keyword evidence="8" id="KW-1185">Reference proteome</keyword>
<accession>A0A4U0TKM5</accession>
<feature type="region of interest" description="Disordered" evidence="6">
    <location>
        <begin position="509"/>
        <end position="543"/>
    </location>
</feature>
<feature type="region of interest" description="Disordered" evidence="6">
    <location>
        <begin position="417"/>
        <end position="438"/>
    </location>
</feature>
<feature type="compositionally biased region" description="Basic and acidic residues" evidence="6">
    <location>
        <begin position="649"/>
        <end position="670"/>
    </location>
</feature>
<feature type="region of interest" description="Disordered" evidence="6">
    <location>
        <begin position="454"/>
        <end position="494"/>
    </location>
</feature>
<keyword evidence="5" id="KW-0472">Membrane</keyword>
<feature type="region of interest" description="Disordered" evidence="6">
    <location>
        <begin position="62"/>
        <end position="100"/>
    </location>
</feature>
<comment type="subcellular location">
    <subcellularLocation>
        <location evidence="2">Peroxisome membrane</location>
        <topology evidence="2">Peripheral membrane protein</topology>
    </subcellularLocation>
</comment>
<dbReference type="AlphaFoldDB" id="A0A4U0TKM5"/>
<gene>
    <name evidence="7" type="ORF">B0A50_07910</name>
</gene>
<dbReference type="EMBL" id="NAJL01000075">
    <property type="protein sequence ID" value="TKA22404.1"/>
    <property type="molecule type" value="Genomic_DNA"/>
</dbReference>
<feature type="compositionally biased region" description="Low complexity" evidence="6">
    <location>
        <begin position="521"/>
        <end position="537"/>
    </location>
</feature>
<feature type="compositionally biased region" description="Polar residues" evidence="6">
    <location>
        <begin position="62"/>
        <end position="76"/>
    </location>
</feature>
<sequence>MSNPSAPSTPESAAPKRVAIGRSFTVPSRLQTAPRPAPTAEIGAAEGIETLYVHPDANIIKFSTSGPGSRPVSSAGSPRPRDGRSDSGAGSGTGTLPWANATERTMAAGPMEIYRVPGSVSFLHSGALLHAILPRSQCWCVDGVSKFALRVLPDTYYRIELPGATSEDLEKVEELKVTLTKVLFYERTPCPFARGFSVDVKEEELLREPKGRRTSQGRAKRWTLEKAYSWKPEDWEERQRDRAERQRQREEEVRTEQREGAQGTTSSDSEEQEETEEGTQDDILREDHDRSSELADKVPDLLPPVTPSRPSHLASIRSMTSPAQLRTASRASPGRTRTSTALDGSAEATEEPTTTPLRLETSRTRLLQPIPTDMPPSPPDSSTGTDMIESLSRDEQSEAESVCQAQVAAVAIQVGSDTQEPLDQAPVDSATPAESHIPIAKEPLEAASDTLPLATHPQDAVGSHQRPSTPTRPTTPAFAAPQSHPSPERTSNPEDPFAAVHARILARRSIGGTTPSPRPQTTQASKPKPSTTTTTTKTRPRPAPLPTALLHRAANLFLGPPASLAAIMLRIAARLSTRAFGSTASTAMGFVIESPKGVAKRVPGSFNLEGFETVEDLDLDGGLEGEAGWEEDDFGVPLWSPVRLAGFDGRGEDGRGKGRVEQERDGREEG</sequence>
<feature type="compositionally biased region" description="Basic and acidic residues" evidence="6">
    <location>
        <begin position="282"/>
        <end position="299"/>
    </location>
</feature>
<proteinExistence type="inferred from homology"/>
<protein>
    <recommendedName>
        <fullName evidence="4">Inheritance of peroxisomes protein 1</fullName>
    </recommendedName>
</protein>
<feature type="compositionally biased region" description="Low complexity" evidence="6">
    <location>
        <begin position="466"/>
        <end position="476"/>
    </location>
</feature>
<dbReference type="OrthoDB" id="4097008at2759"/>
<dbReference type="Pfam" id="PF12634">
    <property type="entry name" value="Inp1"/>
    <property type="match status" value="1"/>
</dbReference>
<organism evidence="7 8">
    <name type="scientific">Salinomyces thailandicus</name>
    <dbReference type="NCBI Taxonomy" id="706561"/>
    <lineage>
        <taxon>Eukaryota</taxon>
        <taxon>Fungi</taxon>
        <taxon>Dikarya</taxon>
        <taxon>Ascomycota</taxon>
        <taxon>Pezizomycotina</taxon>
        <taxon>Dothideomycetes</taxon>
        <taxon>Dothideomycetidae</taxon>
        <taxon>Mycosphaerellales</taxon>
        <taxon>Teratosphaeriaceae</taxon>
        <taxon>Salinomyces</taxon>
    </lineage>
</organism>
<name>A0A4U0TKM5_9PEZI</name>
<evidence type="ECO:0000256" key="6">
    <source>
        <dbReference type="SAM" id="MobiDB-lite"/>
    </source>
</evidence>
<dbReference type="GO" id="GO:0005780">
    <property type="term" value="C:extrinsic component of intraperoxisomal membrane"/>
    <property type="evidence" value="ECO:0007669"/>
    <property type="project" value="InterPro"/>
</dbReference>
<dbReference type="Proteomes" id="UP000308549">
    <property type="component" value="Unassembled WGS sequence"/>
</dbReference>
<evidence type="ECO:0000313" key="8">
    <source>
        <dbReference type="Proteomes" id="UP000308549"/>
    </source>
</evidence>
<comment type="similarity">
    <text evidence="3">Belongs to the INP1 family.</text>
</comment>
<comment type="caution">
    <text evidence="7">The sequence shown here is derived from an EMBL/GenBank/DDBJ whole genome shotgun (WGS) entry which is preliminary data.</text>
</comment>
<feature type="compositionally biased region" description="Low complexity" evidence="6">
    <location>
        <begin position="1"/>
        <end position="15"/>
    </location>
</feature>
<feature type="region of interest" description="Disordered" evidence="6">
    <location>
        <begin position="1"/>
        <end position="42"/>
    </location>
</feature>
<feature type="region of interest" description="Disordered" evidence="6">
    <location>
        <begin position="234"/>
        <end position="402"/>
    </location>
</feature>
<dbReference type="GO" id="GO:0045033">
    <property type="term" value="P:peroxisome inheritance"/>
    <property type="evidence" value="ECO:0007669"/>
    <property type="project" value="InterPro"/>
</dbReference>
<evidence type="ECO:0000256" key="5">
    <source>
        <dbReference type="ARBA" id="ARBA00023136"/>
    </source>
</evidence>